<feature type="non-terminal residue" evidence="2">
    <location>
        <position position="1"/>
    </location>
</feature>
<name>A0A318ZLN6_9EURO</name>
<feature type="signal peptide" evidence="1">
    <location>
        <begin position="1"/>
        <end position="23"/>
    </location>
</feature>
<protein>
    <submittedName>
        <fullName evidence="2">Uncharacterized protein</fullName>
    </submittedName>
</protein>
<dbReference type="RefSeq" id="XP_025430692.1">
    <property type="nucleotide sequence ID" value="XM_025578564.1"/>
</dbReference>
<dbReference type="AlphaFoldDB" id="A0A318ZLN6"/>
<gene>
    <name evidence="2" type="ORF">BP01DRAFT_399833</name>
</gene>
<sequence>EMGGWTPWWGASLFIELPPAAWFAGCSEAVSAVVLGLSPWTGSQPLSGCERAWIREPVVRSVPYIGWSDPRQLAVRAQLREGILVSLAGRQSPPDQVCGYCRDPSSGRPFRDCISEGIGQKCNNCLNAVGKHESLTLRHAD</sequence>
<dbReference type="Proteomes" id="UP000248349">
    <property type="component" value="Unassembled WGS sequence"/>
</dbReference>
<feature type="chain" id="PRO_5016325933" evidence="1">
    <location>
        <begin position="24"/>
        <end position="141"/>
    </location>
</feature>
<keyword evidence="1" id="KW-0732">Signal</keyword>
<dbReference type="OrthoDB" id="4526946at2759"/>
<accession>A0A318ZLN6</accession>
<reference evidence="2 3" key="1">
    <citation type="submission" date="2016-12" db="EMBL/GenBank/DDBJ databases">
        <title>The genomes of Aspergillus section Nigri reveals drivers in fungal speciation.</title>
        <authorList>
            <consortium name="DOE Joint Genome Institute"/>
            <person name="Vesth T.C."/>
            <person name="Nybo J."/>
            <person name="Theobald S."/>
            <person name="Brandl J."/>
            <person name="Frisvad J.C."/>
            <person name="Nielsen K.F."/>
            <person name="Lyhne E.K."/>
            <person name="Kogle M.E."/>
            <person name="Kuo A."/>
            <person name="Riley R."/>
            <person name="Clum A."/>
            <person name="Nolan M."/>
            <person name="Lipzen A."/>
            <person name="Salamov A."/>
            <person name="Henrissat B."/>
            <person name="Wiebenga A."/>
            <person name="De Vries R.P."/>
            <person name="Grigoriev I.V."/>
            <person name="Mortensen U.H."/>
            <person name="Andersen M.R."/>
            <person name="Baker S.E."/>
        </authorList>
    </citation>
    <scope>NUCLEOTIDE SEQUENCE [LARGE SCALE GENOMIC DNA]</scope>
    <source>
        <strain evidence="2 3">JOP 1030-1</strain>
    </source>
</reference>
<proteinExistence type="predicted"/>
<dbReference type="EMBL" id="KZ821235">
    <property type="protein sequence ID" value="PYH44710.1"/>
    <property type="molecule type" value="Genomic_DNA"/>
</dbReference>
<keyword evidence="3" id="KW-1185">Reference proteome</keyword>
<evidence type="ECO:0000256" key="1">
    <source>
        <dbReference type="SAM" id="SignalP"/>
    </source>
</evidence>
<organism evidence="2 3">
    <name type="scientific">Aspergillus saccharolyticus JOP 1030-1</name>
    <dbReference type="NCBI Taxonomy" id="1450539"/>
    <lineage>
        <taxon>Eukaryota</taxon>
        <taxon>Fungi</taxon>
        <taxon>Dikarya</taxon>
        <taxon>Ascomycota</taxon>
        <taxon>Pezizomycotina</taxon>
        <taxon>Eurotiomycetes</taxon>
        <taxon>Eurotiomycetidae</taxon>
        <taxon>Eurotiales</taxon>
        <taxon>Aspergillaceae</taxon>
        <taxon>Aspergillus</taxon>
        <taxon>Aspergillus subgen. Circumdati</taxon>
    </lineage>
</organism>
<evidence type="ECO:0000313" key="2">
    <source>
        <dbReference type="EMBL" id="PYH44710.1"/>
    </source>
</evidence>
<evidence type="ECO:0000313" key="3">
    <source>
        <dbReference type="Proteomes" id="UP000248349"/>
    </source>
</evidence>
<dbReference type="GeneID" id="37079793"/>